<dbReference type="InterPro" id="IPR017853">
    <property type="entry name" value="GH"/>
</dbReference>
<dbReference type="SUPFAM" id="SSF51445">
    <property type="entry name" value="(Trans)glycosidases"/>
    <property type="match status" value="1"/>
</dbReference>
<evidence type="ECO:0000256" key="1">
    <source>
        <dbReference type="ARBA" id="ARBA00022801"/>
    </source>
</evidence>
<dbReference type="InterPro" id="IPR001547">
    <property type="entry name" value="Glyco_hydro_5"/>
</dbReference>
<keyword evidence="1 3" id="KW-0378">Hydrolase</keyword>
<evidence type="ECO:0000256" key="2">
    <source>
        <dbReference type="ARBA" id="ARBA00023295"/>
    </source>
</evidence>
<keyword evidence="4" id="KW-0732">Signal</keyword>
<dbReference type="Proteomes" id="UP000705379">
    <property type="component" value="Unassembled WGS sequence"/>
</dbReference>
<evidence type="ECO:0000313" key="7">
    <source>
        <dbReference type="Proteomes" id="UP000705379"/>
    </source>
</evidence>
<protein>
    <submittedName>
        <fullName evidence="6">Glycoside hydrolase family 5 protein</fullName>
    </submittedName>
</protein>
<dbReference type="PANTHER" id="PTHR34142">
    <property type="entry name" value="ENDO-BETA-1,4-GLUCANASE A"/>
    <property type="match status" value="1"/>
</dbReference>
<dbReference type="AlphaFoldDB" id="A0A944GUI6"/>
<dbReference type="GO" id="GO:0004553">
    <property type="term" value="F:hydrolase activity, hydrolyzing O-glycosyl compounds"/>
    <property type="evidence" value="ECO:0007669"/>
    <property type="project" value="InterPro"/>
</dbReference>
<evidence type="ECO:0000313" key="6">
    <source>
        <dbReference type="EMBL" id="MBS8262402.1"/>
    </source>
</evidence>
<dbReference type="Gene3D" id="3.20.20.80">
    <property type="entry name" value="Glycosidases"/>
    <property type="match status" value="1"/>
</dbReference>
<dbReference type="PANTHER" id="PTHR34142:SF1">
    <property type="entry name" value="GLYCOSIDE HYDROLASE FAMILY 5 DOMAIN-CONTAINING PROTEIN"/>
    <property type="match status" value="1"/>
</dbReference>
<comment type="similarity">
    <text evidence="3">Belongs to the glycosyl hydrolase 5 (cellulase A) family.</text>
</comment>
<dbReference type="Pfam" id="PF00150">
    <property type="entry name" value="Cellulase"/>
    <property type="match status" value="1"/>
</dbReference>
<evidence type="ECO:0000259" key="5">
    <source>
        <dbReference type="Pfam" id="PF00150"/>
    </source>
</evidence>
<dbReference type="EMBL" id="QTKU01000005">
    <property type="protein sequence ID" value="MBS8262402.1"/>
    <property type="molecule type" value="Genomic_DNA"/>
</dbReference>
<feature type="domain" description="Glycoside hydrolase family 5" evidence="5">
    <location>
        <begin position="53"/>
        <end position="304"/>
    </location>
</feature>
<feature type="signal peptide" evidence="4">
    <location>
        <begin position="1"/>
        <end position="26"/>
    </location>
</feature>
<keyword evidence="2 3" id="KW-0326">Glycosidase</keyword>
<reference evidence="6" key="1">
    <citation type="submission" date="2018-08" db="EMBL/GenBank/DDBJ databases">
        <authorList>
            <person name="Jin W."/>
            <person name="Wang H."/>
            <person name="Yang Y."/>
            <person name="Li M."/>
            <person name="Liu J."/>
        </authorList>
    </citation>
    <scope>NUCLEOTIDE SEQUENCE</scope>
    <source>
        <strain evidence="6">AESS21</strain>
    </source>
</reference>
<accession>A0A944GUI6</accession>
<evidence type="ECO:0000256" key="3">
    <source>
        <dbReference type="RuleBase" id="RU361153"/>
    </source>
</evidence>
<comment type="caution">
    <text evidence="6">The sequence shown here is derived from an EMBL/GenBank/DDBJ whole genome shotgun (WGS) entry which is preliminary data.</text>
</comment>
<name>A0A944GUI6_9HYPH</name>
<gene>
    <name evidence="6" type="ORF">DYI23_19410</name>
</gene>
<dbReference type="GO" id="GO:0009251">
    <property type="term" value="P:glucan catabolic process"/>
    <property type="evidence" value="ECO:0007669"/>
    <property type="project" value="TreeGrafter"/>
</dbReference>
<reference evidence="6" key="2">
    <citation type="journal article" date="2021" name="Microorganisms">
        <title>Bacterial Dimethylsulfoniopropionate Biosynthesis in the East China Sea.</title>
        <authorList>
            <person name="Liu J."/>
            <person name="Zhang Y."/>
            <person name="Liu J."/>
            <person name="Zhong H."/>
            <person name="Williams B.T."/>
            <person name="Zheng Y."/>
            <person name="Curson A.R.J."/>
            <person name="Sun C."/>
            <person name="Sun H."/>
            <person name="Song D."/>
            <person name="Wagner Mackenzie B."/>
            <person name="Bermejo Martinez A."/>
            <person name="Todd J.D."/>
            <person name="Zhang X.H."/>
        </authorList>
    </citation>
    <scope>NUCLEOTIDE SEQUENCE</scope>
    <source>
        <strain evidence="6">AESS21</strain>
    </source>
</reference>
<evidence type="ECO:0000256" key="4">
    <source>
        <dbReference type="SAM" id="SignalP"/>
    </source>
</evidence>
<dbReference type="RefSeq" id="WP_213217700.1">
    <property type="nucleotide sequence ID" value="NZ_QTKU01000005.1"/>
</dbReference>
<feature type="chain" id="PRO_5037347723" evidence="4">
    <location>
        <begin position="27"/>
        <end position="351"/>
    </location>
</feature>
<proteinExistence type="inferred from homology"/>
<sequence length="351" mass="38106">MSQKSRFAFTAAFCLCLTVSPSSAIANCLRGINIAGGEFGDLPGKHGQTHIYPGTQTLDVFAAKGVNVVRLPFRWERLQPALLGPLDQTELTELNAAVDRATSRGMNVILDPHNYAGYGSGKIGSDQVSNVDFADFWSRLAPHFANRSDVIYLLMNEPAGVAAAIWRDAANAAIKAIRDTGADNLIMVPGTIWTGASHWFEEQEGGANSEVLQEIKDPLNRFVFEVHQYLDDDFSGTNGACPRVDDAILALEGVSGWLRQHGFSGFLGEFGGTTASNCLTGLDEMAGYMESQSDIWLGWTAWAAGEWWGDYPYSLQPKDGLDPPQLSALVPYLSRTADASSHCTLLQKPVR</sequence>
<organism evidence="6 7">
    <name type="scientific">Roseibium polysiphoniae</name>
    <dbReference type="NCBI Taxonomy" id="2571221"/>
    <lineage>
        <taxon>Bacteria</taxon>
        <taxon>Pseudomonadati</taxon>
        <taxon>Pseudomonadota</taxon>
        <taxon>Alphaproteobacteria</taxon>
        <taxon>Hyphomicrobiales</taxon>
        <taxon>Stappiaceae</taxon>
        <taxon>Roseibium</taxon>
    </lineage>
</organism>